<name>A8NFL4_COPC7</name>
<dbReference type="eggNOG" id="ENOG502SPT7">
    <property type="taxonomic scope" value="Eukaryota"/>
</dbReference>
<evidence type="ECO:0000313" key="2">
    <source>
        <dbReference type="EMBL" id="EAU88588.1"/>
    </source>
</evidence>
<dbReference type="VEuPathDB" id="FungiDB:CC1G_04294"/>
<comment type="caution">
    <text evidence="2">The sequence shown here is derived from an EMBL/GenBank/DDBJ whole genome shotgun (WGS) entry which is preliminary data.</text>
</comment>
<evidence type="ECO:0000256" key="1">
    <source>
        <dbReference type="SAM" id="MobiDB-lite"/>
    </source>
</evidence>
<dbReference type="KEGG" id="cci:CC1G_04294"/>
<dbReference type="AlphaFoldDB" id="A8NFL4"/>
<gene>
    <name evidence="2" type="ORF">CC1G_04294</name>
</gene>
<dbReference type="OMA" id="HKDAQRN"/>
<accession>A8NFL4</accession>
<feature type="compositionally biased region" description="Low complexity" evidence="1">
    <location>
        <begin position="45"/>
        <end position="58"/>
    </location>
</feature>
<evidence type="ECO:0000313" key="3">
    <source>
        <dbReference type="Proteomes" id="UP000001861"/>
    </source>
</evidence>
<dbReference type="EMBL" id="AACS02000002">
    <property type="protein sequence ID" value="EAU88588.1"/>
    <property type="molecule type" value="Genomic_DNA"/>
</dbReference>
<protein>
    <submittedName>
        <fullName evidence="2">Uncharacterized protein</fullName>
    </submittedName>
</protein>
<proteinExistence type="predicted"/>
<dbReference type="Proteomes" id="UP000001861">
    <property type="component" value="Unassembled WGS sequence"/>
</dbReference>
<feature type="compositionally biased region" description="Polar residues" evidence="1">
    <location>
        <begin position="82"/>
        <end position="92"/>
    </location>
</feature>
<dbReference type="GeneID" id="6009811"/>
<organism evidence="2 3">
    <name type="scientific">Coprinopsis cinerea (strain Okayama-7 / 130 / ATCC MYA-4618 / FGSC 9003)</name>
    <name type="common">Inky cap fungus</name>
    <name type="synonym">Hormographiella aspergillata</name>
    <dbReference type="NCBI Taxonomy" id="240176"/>
    <lineage>
        <taxon>Eukaryota</taxon>
        <taxon>Fungi</taxon>
        <taxon>Dikarya</taxon>
        <taxon>Basidiomycota</taxon>
        <taxon>Agaricomycotina</taxon>
        <taxon>Agaricomycetes</taxon>
        <taxon>Agaricomycetidae</taxon>
        <taxon>Agaricales</taxon>
        <taxon>Agaricineae</taxon>
        <taxon>Psathyrellaceae</taxon>
        <taxon>Coprinopsis</taxon>
    </lineage>
</organism>
<dbReference type="InParanoid" id="A8NFL4"/>
<keyword evidence="3" id="KW-1185">Reference proteome</keyword>
<reference evidence="2 3" key="1">
    <citation type="journal article" date="2010" name="Proc. Natl. Acad. Sci. U.S.A.">
        <title>Insights into evolution of multicellular fungi from the assembled chromosomes of the mushroom Coprinopsis cinerea (Coprinus cinereus).</title>
        <authorList>
            <person name="Stajich J.E."/>
            <person name="Wilke S.K."/>
            <person name="Ahren D."/>
            <person name="Au C.H."/>
            <person name="Birren B.W."/>
            <person name="Borodovsky M."/>
            <person name="Burns C."/>
            <person name="Canback B."/>
            <person name="Casselton L.A."/>
            <person name="Cheng C.K."/>
            <person name="Deng J."/>
            <person name="Dietrich F.S."/>
            <person name="Fargo D.C."/>
            <person name="Farman M.L."/>
            <person name="Gathman A.C."/>
            <person name="Goldberg J."/>
            <person name="Guigo R."/>
            <person name="Hoegger P.J."/>
            <person name="Hooker J.B."/>
            <person name="Huggins A."/>
            <person name="James T.Y."/>
            <person name="Kamada T."/>
            <person name="Kilaru S."/>
            <person name="Kodira C."/>
            <person name="Kues U."/>
            <person name="Kupfer D."/>
            <person name="Kwan H.S."/>
            <person name="Lomsadze A."/>
            <person name="Li W."/>
            <person name="Lilly W.W."/>
            <person name="Ma L.J."/>
            <person name="Mackey A.J."/>
            <person name="Manning G."/>
            <person name="Martin F."/>
            <person name="Muraguchi H."/>
            <person name="Natvig D.O."/>
            <person name="Palmerini H."/>
            <person name="Ramesh M.A."/>
            <person name="Rehmeyer C.J."/>
            <person name="Roe B.A."/>
            <person name="Shenoy N."/>
            <person name="Stanke M."/>
            <person name="Ter-Hovhannisyan V."/>
            <person name="Tunlid A."/>
            <person name="Velagapudi R."/>
            <person name="Vision T.J."/>
            <person name="Zeng Q."/>
            <person name="Zolan M.E."/>
            <person name="Pukkila P.J."/>
        </authorList>
    </citation>
    <scope>NUCLEOTIDE SEQUENCE [LARGE SCALE GENOMIC DNA]</scope>
    <source>
        <strain evidence="3">Okayama-7 / 130 / ATCC MYA-4618 / FGSC 9003</strain>
    </source>
</reference>
<feature type="region of interest" description="Disordered" evidence="1">
    <location>
        <begin position="1"/>
        <end position="113"/>
    </location>
</feature>
<sequence length="162" mass="16699">MSLNDTNMLAQSGRSSVYPGIANPTAANDNTPDPRQANFVNDPTSEAFGAGASPSSFSGHRDAKNTLKQQAGVVEARPGIIESTNIDPLNENSNKEDGWANATKTPGNAPTKGIVSGITTQATEVARGAANTATGAAKVVYGTVVGDEQTKQVGREAIYGKH</sequence>
<dbReference type="OrthoDB" id="2581931at2759"/>
<feature type="compositionally biased region" description="Polar residues" evidence="1">
    <location>
        <begin position="25"/>
        <end position="44"/>
    </location>
</feature>
<dbReference type="RefSeq" id="XP_001833315.1">
    <property type="nucleotide sequence ID" value="XM_001833263.1"/>
</dbReference>
<feature type="compositionally biased region" description="Polar residues" evidence="1">
    <location>
        <begin position="1"/>
        <end position="15"/>
    </location>
</feature>